<dbReference type="AlphaFoldDB" id="A0AAV3NXU3"/>
<dbReference type="EMBL" id="BAABME010000411">
    <property type="protein sequence ID" value="GAA0142542.1"/>
    <property type="molecule type" value="Genomic_DNA"/>
</dbReference>
<sequence length="640" mass="71370">MATGHTTRVPLTHLSLPLSSSASSSLSNPSAIFTKNLVLRQSRKHPKLIYCCKEDNLSNITSEESVLATSAKWDWNRWTTHFAHIQQAENFASFLKFQLEEAIEKEDFREAANLKKSLAEVTEKDSIAEILSQLKTAINEERYHDASRLSQSTGSGLIGWWVGYSKDSEDPFGKVVRITPGMGRFVAKTYSPRELVTASPGTPLFEIFVVKDADDTYTLQVAYLHQSRRGKTNISSPLDPKPMNDPSANEIENDSAIDVKVTENEAKKAEDKMIDFEGAAEEGIKSVINFLKKKIPELKVNMKITITDEIAEDIESMKQVMEDDNRSTVSSEDEDSEDEVNDLDGTDPDEVAAGSDSVGDEKGQDMKLFIGGLIHNKEDNPTKEEFCRIPAGIKDIERDSFMLHIPKRYQDHSTDKISDASAEVAAAAAQSFSELMPPDVAKAFWTSDKVSPKVSRDVREIVKLAFKQAQKRNTFSEYTTFNRIITTGGDSDPFEGLYIGAFGPYGAEVVQLRHKYGNWNAVDTDEPTNTEFYEYVEAVKLTGDLNVPAGQVTFRAKILRGNRHSNRGKYPDELGVLASYKGEGRIADFGFKSPRWVEGELLQLHGKGLGPYVRGADLGFLYVVPDQSFLVLFNRLKLPE</sequence>
<evidence type="ECO:0000313" key="2">
    <source>
        <dbReference type="EMBL" id="GAA0142542.1"/>
    </source>
</evidence>
<evidence type="ECO:0008006" key="4">
    <source>
        <dbReference type="Google" id="ProtNLM"/>
    </source>
</evidence>
<protein>
    <recommendedName>
        <fullName evidence="4">Protein EXECUTER 2, chloroplastic</fullName>
    </recommendedName>
</protein>
<feature type="compositionally biased region" description="Acidic residues" evidence="1">
    <location>
        <begin position="331"/>
        <end position="350"/>
    </location>
</feature>
<keyword evidence="3" id="KW-1185">Reference proteome</keyword>
<name>A0AAV3NXU3_LITER</name>
<dbReference type="GO" id="GO:0010343">
    <property type="term" value="P:singlet oxygen-mediated programmed cell death"/>
    <property type="evidence" value="ECO:0007669"/>
    <property type="project" value="InterPro"/>
</dbReference>
<reference evidence="2 3" key="1">
    <citation type="submission" date="2024-01" db="EMBL/GenBank/DDBJ databases">
        <title>The complete chloroplast genome sequence of Lithospermum erythrorhizon: insights into the phylogenetic relationship among Boraginaceae species and the maternal lineages of purple gromwells.</title>
        <authorList>
            <person name="Okada T."/>
            <person name="Watanabe K."/>
        </authorList>
    </citation>
    <scope>NUCLEOTIDE SEQUENCE [LARGE SCALE GENOMIC DNA]</scope>
</reference>
<dbReference type="InterPro" id="IPR044680">
    <property type="entry name" value="EX1/2"/>
</dbReference>
<proteinExistence type="predicted"/>
<dbReference type="Proteomes" id="UP001454036">
    <property type="component" value="Unassembled WGS sequence"/>
</dbReference>
<evidence type="ECO:0000313" key="3">
    <source>
        <dbReference type="Proteomes" id="UP001454036"/>
    </source>
</evidence>
<accession>A0AAV3NXU3</accession>
<organism evidence="2 3">
    <name type="scientific">Lithospermum erythrorhizon</name>
    <name type="common">Purple gromwell</name>
    <name type="synonym">Lithospermum officinale var. erythrorhizon</name>
    <dbReference type="NCBI Taxonomy" id="34254"/>
    <lineage>
        <taxon>Eukaryota</taxon>
        <taxon>Viridiplantae</taxon>
        <taxon>Streptophyta</taxon>
        <taxon>Embryophyta</taxon>
        <taxon>Tracheophyta</taxon>
        <taxon>Spermatophyta</taxon>
        <taxon>Magnoliopsida</taxon>
        <taxon>eudicotyledons</taxon>
        <taxon>Gunneridae</taxon>
        <taxon>Pentapetalae</taxon>
        <taxon>asterids</taxon>
        <taxon>lamiids</taxon>
        <taxon>Boraginales</taxon>
        <taxon>Boraginaceae</taxon>
        <taxon>Boraginoideae</taxon>
        <taxon>Lithospermeae</taxon>
        <taxon>Lithospermum</taxon>
    </lineage>
</organism>
<dbReference type="Pfam" id="PF12014">
    <property type="entry name" value="Cyclin_D1_bind"/>
    <property type="match status" value="1"/>
</dbReference>
<dbReference type="PANTHER" id="PTHR33917">
    <property type="entry name" value="PROTEIN EXECUTER 1, CHLOROPLASTIC"/>
    <property type="match status" value="1"/>
</dbReference>
<feature type="region of interest" description="Disordered" evidence="1">
    <location>
        <begin position="315"/>
        <end position="363"/>
    </location>
</feature>
<evidence type="ECO:0000256" key="1">
    <source>
        <dbReference type="SAM" id="MobiDB-lite"/>
    </source>
</evidence>
<comment type="caution">
    <text evidence="2">The sequence shown here is derived from an EMBL/GenBank/DDBJ whole genome shotgun (WGS) entry which is preliminary data.</text>
</comment>
<dbReference type="PANTHER" id="PTHR33917:SF2">
    <property type="entry name" value="PROTEIN EXECUTER 2, CHLOROPLASTIC"/>
    <property type="match status" value="1"/>
</dbReference>
<gene>
    <name evidence="2" type="ORF">LIER_03418</name>
</gene>
<dbReference type="GO" id="GO:0042651">
    <property type="term" value="C:thylakoid membrane"/>
    <property type="evidence" value="ECO:0007669"/>
    <property type="project" value="TreeGrafter"/>
</dbReference>